<dbReference type="Proteomes" id="UP001558713">
    <property type="component" value="Unassembled WGS sequence"/>
</dbReference>
<reference evidence="1 2" key="1">
    <citation type="submission" date="2024-04" db="EMBL/GenBank/DDBJ databases">
        <title>Genome assembly C_amara_ONT_v2.</title>
        <authorList>
            <person name="Yant L."/>
            <person name="Moore C."/>
            <person name="Slenker M."/>
        </authorList>
    </citation>
    <scope>NUCLEOTIDE SEQUENCE [LARGE SCALE GENOMIC DNA]</scope>
    <source>
        <tissue evidence="1">Leaf</tissue>
    </source>
</reference>
<dbReference type="EMBL" id="JBANAX010000452">
    <property type="protein sequence ID" value="KAL1208355.1"/>
    <property type="molecule type" value="Genomic_DNA"/>
</dbReference>
<sequence length="75" mass="8525">MCLPKEFRRLLNSLFNRPAAYNAILGTPWIYQKKAVPSSYHQCVKFPIPSGVGTINGDQEIPRSCYLTSHMLKVQ</sequence>
<evidence type="ECO:0000313" key="2">
    <source>
        <dbReference type="Proteomes" id="UP001558713"/>
    </source>
</evidence>
<dbReference type="AlphaFoldDB" id="A0ABD1ANM5"/>
<organism evidence="1 2">
    <name type="scientific">Cardamine amara subsp. amara</name>
    <dbReference type="NCBI Taxonomy" id="228776"/>
    <lineage>
        <taxon>Eukaryota</taxon>
        <taxon>Viridiplantae</taxon>
        <taxon>Streptophyta</taxon>
        <taxon>Embryophyta</taxon>
        <taxon>Tracheophyta</taxon>
        <taxon>Spermatophyta</taxon>
        <taxon>Magnoliopsida</taxon>
        <taxon>eudicotyledons</taxon>
        <taxon>Gunneridae</taxon>
        <taxon>Pentapetalae</taxon>
        <taxon>rosids</taxon>
        <taxon>malvids</taxon>
        <taxon>Brassicales</taxon>
        <taxon>Brassicaceae</taxon>
        <taxon>Cardamineae</taxon>
        <taxon>Cardamine</taxon>
    </lineage>
</organism>
<dbReference type="PANTHER" id="PTHR33240">
    <property type="entry name" value="OS08G0508500 PROTEIN"/>
    <property type="match status" value="1"/>
</dbReference>
<dbReference type="PANTHER" id="PTHR33240:SF8">
    <property type="entry name" value="OS03G0439900 PROTEIN"/>
    <property type="match status" value="1"/>
</dbReference>
<accession>A0ABD1ANM5</accession>
<evidence type="ECO:0000313" key="1">
    <source>
        <dbReference type="EMBL" id="KAL1208355.1"/>
    </source>
</evidence>
<comment type="caution">
    <text evidence="1">The sequence shown here is derived from an EMBL/GenBank/DDBJ whole genome shotgun (WGS) entry which is preliminary data.</text>
</comment>
<name>A0ABD1ANM5_CARAN</name>
<keyword evidence="2" id="KW-1185">Reference proteome</keyword>
<proteinExistence type="predicted"/>
<protein>
    <submittedName>
        <fullName evidence="1">Uncharacterized protein</fullName>
    </submittedName>
</protein>
<gene>
    <name evidence="1" type="ORF">V5N11_000796</name>
</gene>